<dbReference type="Proteomes" id="UP001304895">
    <property type="component" value="Unassembled WGS sequence"/>
</dbReference>
<sequence>MRLQVRRDWLRSVPSREGRRPELHPSQHPHVNESRRIHRRKAKSCRAVADSASPTHRSPGVLPDTIPFAFPDRRRLRNDYKRRRRRGLEVVAHSTSFTPVESSRTPFAYSRWRYIVGARTLSPVGADKAECWRVEVSLVTSRDTDYFSRSSHKQ</sequence>
<accession>A0AAN6UKZ8</accession>
<organism evidence="2 3">
    <name type="scientific">Trichocladium antarcticum</name>
    <dbReference type="NCBI Taxonomy" id="1450529"/>
    <lineage>
        <taxon>Eukaryota</taxon>
        <taxon>Fungi</taxon>
        <taxon>Dikarya</taxon>
        <taxon>Ascomycota</taxon>
        <taxon>Pezizomycotina</taxon>
        <taxon>Sordariomycetes</taxon>
        <taxon>Sordariomycetidae</taxon>
        <taxon>Sordariales</taxon>
        <taxon>Chaetomiaceae</taxon>
        <taxon>Trichocladium</taxon>
    </lineage>
</organism>
<dbReference type="EMBL" id="MU853407">
    <property type="protein sequence ID" value="KAK4134967.1"/>
    <property type="molecule type" value="Genomic_DNA"/>
</dbReference>
<reference evidence="2" key="1">
    <citation type="journal article" date="2023" name="Mol. Phylogenet. Evol.">
        <title>Genome-scale phylogeny and comparative genomics of the fungal order Sordariales.</title>
        <authorList>
            <person name="Hensen N."/>
            <person name="Bonometti L."/>
            <person name="Westerberg I."/>
            <person name="Brannstrom I.O."/>
            <person name="Guillou S."/>
            <person name="Cros-Aarteil S."/>
            <person name="Calhoun S."/>
            <person name="Haridas S."/>
            <person name="Kuo A."/>
            <person name="Mondo S."/>
            <person name="Pangilinan J."/>
            <person name="Riley R."/>
            <person name="LaButti K."/>
            <person name="Andreopoulos B."/>
            <person name="Lipzen A."/>
            <person name="Chen C."/>
            <person name="Yan M."/>
            <person name="Daum C."/>
            <person name="Ng V."/>
            <person name="Clum A."/>
            <person name="Steindorff A."/>
            <person name="Ohm R.A."/>
            <person name="Martin F."/>
            <person name="Silar P."/>
            <person name="Natvig D.O."/>
            <person name="Lalanne C."/>
            <person name="Gautier V."/>
            <person name="Ament-Velasquez S.L."/>
            <person name="Kruys A."/>
            <person name="Hutchinson M.I."/>
            <person name="Powell A.J."/>
            <person name="Barry K."/>
            <person name="Miller A.N."/>
            <person name="Grigoriev I.V."/>
            <person name="Debuchy R."/>
            <person name="Gladieux P."/>
            <person name="Hiltunen Thoren M."/>
            <person name="Johannesson H."/>
        </authorList>
    </citation>
    <scope>NUCLEOTIDE SEQUENCE</scope>
    <source>
        <strain evidence="2">CBS 123565</strain>
    </source>
</reference>
<dbReference type="AlphaFoldDB" id="A0AAN6UKZ8"/>
<reference evidence="2" key="2">
    <citation type="submission" date="2023-05" db="EMBL/GenBank/DDBJ databases">
        <authorList>
            <consortium name="Lawrence Berkeley National Laboratory"/>
            <person name="Steindorff A."/>
            <person name="Hensen N."/>
            <person name="Bonometti L."/>
            <person name="Westerberg I."/>
            <person name="Brannstrom I.O."/>
            <person name="Guillou S."/>
            <person name="Cros-Aarteil S."/>
            <person name="Calhoun S."/>
            <person name="Haridas S."/>
            <person name="Kuo A."/>
            <person name="Mondo S."/>
            <person name="Pangilinan J."/>
            <person name="Riley R."/>
            <person name="Labutti K."/>
            <person name="Andreopoulos B."/>
            <person name="Lipzen A."/>
            <person name="Chen C."/>
            <person name="Yanf M."/>
            <person name="Daum C."/>
            <person name="Ng V."/>
            <person name="Clum A."/>
            <person name="Ohm R."/>
            <person name="Martin F."/>
            <person name="Silar P."/>
            <person name="Natvig D."/>
            <person name="Lalanne C."/>
            <person name="Gautier V."/>
            <person name="Ament-Velasquez S.L."/>
            <person name="Kruys A."/>
            <person name="Hutchinson M.I."/>
            <person name="Powell A.J."/>
            <person name="Barry K."/>
            <person name="Miller A.N."/>
            <person name="Grigoriev I.V."/>
            <person name="Debuchy R."/>
            <person name="Gladieux P."/>
            <person name="Thoren M.H."/>
            <person name="Johannesson H."/>
        </authorList>
    </citation>
    <scope>NUCLEOTIDE SEQUENCE</scope>
    <source>
        <strain evidence="2">CBS 123565</strain>
    </source>
</reference>
<evidence type="ECO:0000313" key="2">
    <source>
        <dbReference type="EMBL" id="KAK4134967.1"/>
    </source>
</evidence>
<comment type="caution">
    <text evidence="2">The sequence shown here is derived from an EMBL/GenBank/DDBJ whole genome shotgun (WGS) entry which is preliminary data.</text>
</comment>
<proteinExistence type="predicted"/>
<feature type="compositionally biased region" description="Basic and acidic residues" evidence="1">
    <location>
        <begin position="14"/>
        <end position="35"/>
    </location>
</feature>
<evidence type="ECO:0000313" key="3">
    <source>
        <dbReference type="Proteomes" id="UP001304895"/>
    </source>
</evidence>
<evidence type="ECO:0000256" key="1">
    <source>
        <dbReference type="SAM" id="MobiDB-lite"/>
    </source>
</evidence>
<protein>
    <submittedName>
        <fullName evidence="2">Uncharacterized protein</fullName>
    </submittedName>
</protein>
<feature type="region of interest" description="Disordered" evidence="1">
    <location>
        <begin position="14"/>
        <end position="64"/>
    </location>
</feature>
<gene>
    <name evidence="2" type="ORF">BT67DRAFT_288085</name>
</gene>
<keyword evidence="3" id="KW-1185">Reference proteome</keyword>
<name>A0AAN6UKZ8_9PEZI</name>